<keyword evidence="1" id="KW-0812">Transmembrane</keyword>
<dbReference type="Proteomes" id="UP000318939">
    <property type="component" value="Plasmid unnamed2"/>
</dbReference>
<proteinExistence type="predicted"/>
<evidence type="ECO:0000313" key="4">
    <source>
        <dbReference type="Proteomes" id="UP000318939"/>
    </source>
</evidence>
<keyword evidence="3" id="KW-0614">Plasmid</keyword>
<dbReference type="EMBL" id="CP117270">
    <property type="protein sequence ID" value="WFS26473.1"/>
    <property type="molecule type" value="Genomic_DNA"/>
</dbReference>
<feature type="transmembrane region" description="Helical" evidence="1">
    <location>
        <begin position="195"/>
        <end position="216"/>
    </location>
</feature>
<gene>
    <name evidence="3" type="ORF">PR018_27740</name>
</gene>
<protein>
    <submittedName>
        <fullName evidence="3">PepSY domain-containing protein</fullName>
    </submittedName>
</protein>
<accession>A0ABY8IRV9</accession>
<dbReference type="InterPro" id="IPR025711">
    <property type="entry name" value="PepSY"/>
</dbReference>
<evidence type="ECO:0000256" key="1">
    <source>
        <dbReference type="SAM" id="Phobius"/>
    </source>
</evidence>
<dbReference type="PANTHER" id="PTHR34219:SF1">
    <property type="entry name" value="PEPSY DOMAIN-CONTAINING PROTEIN"/>
    <property type="match status" value="1"/>
</dbReference>
<dbReference type="RefSeq" id="WP_142829356.1">
    <property type="nucleotide sequence ID" value="NZ_CP117270.1"/>
</dbReference>
<dbReference type="InterPro" id="IPR005625">
    <property type="entry name" value="PepSY-ass_TM"/>
</dbReference>
<feature type="transmembrane region" description="Helical" evidence="1">
    <location>
        <begin position="373"/>
        <end position="394"/>
    </location>
</feature>
<name>A0ABY8IRV9_9HYPH</name>
<keyword evidence="4" id="KW-1185">Reference proteome</keyword>
<organism evidence="3 4">
    <name type="scientific">Rhizobium rhododendri</name>
    <dbReference type="NCBI Taxonomy" id="2506430"/>
    <lineage>
        <taxon>Bacteria</taxon>
        <taxon>Pseudomonadati</taxon>
        <taxon>Pseudomonadota</taxon>
        <taxon>Alphaproteobacteria</taxon>
        <taxon>Hyphomicrobiales</taxon>
        <taxon>Rhizobiaceae</taxon>
        <taxon>Rhizobium/Agrobacterium group</taxon>
        <taxon>Rhizobium</taxon>
    </lineage>
</organism>
<evidence type="ECO:0000313" key="3">
    <source>
        <dbReference type="EMBL" id="WFS26473.1"/>
    </source>
</evidence>
<dbReference type="Pfam" id="PF03929">
    <property type="entry name" value="PepSY_TM"/>
    <property type="match status" value="1"/>
</dbReference>
<sequence length="462" mass="50190">MSAFAAADPSAPSTTHVSLYRAIWRWHFFAGLLVIPFMLNLAITGSLYLFKDEIADTFYAHRHIVSDLGPMQSPQQIVDVAVGSIPGAKVTSYREAASATRSAEVTVAKDGVSTIVYVNPHNGAVLGTVNSKEEFGWVVKRIHSLEYFGEWTNRIIEIVAGFALVLVVTGIYLWWPRQQTGGVLTVRGTPSRRVFWRDLHAVTGAIAGIVIFFLAFSGLPWSGYWGANVNAWLTAHDLGAPAALWDNVPVSTKVTQDVVARAGWVVENAPVPLSDIAAAQAVKPIGLDRAVEIMHELGMVRGADLAIPSTDTGVYTASHYFGDLGKERTVHIDQYSGKPLVDLSYDQYPALGRAIEWGINLHQGQQWGLFNQLVMLATCIAIVLSCVTGVAMGWKRRPAGRLGVPPMPQDKSVYLGLWLIAIVFGVLFPLTGLAIVAMVVIDQVVIRFIPAISRVFQSGVSS</sequence>
<feature type="transmembrane region" description="Helical" evidence="1">
    <location>
        <begin position="26"/>
        <end position="50"/>
    </location>
</feature>
<feature type="domain" description="PepSY" evidence="2">
    <location>
        <begin position="73"/>
        <end position="128"/>
    </location>
</feature>
<keyword evidence="1" id="KW-1133">Transmembrane helix</keyword>
<evidence type="ECO:0000259" key="2">
    <source>
        <dbReference type="Pfam" id="PF03413"/>
    </source>
</evidence>
<reference evidence="3" key="2">
    <citation type="journal article" date="2023" name="MicrobiologyOpen">
        <title>Genomics of the tumorigenes clade of the family Rhizobiaceae and description of Rhizobium rhododendri sp. nov.</title>
        <authorList>
            <person name="Kuzmanovic N."/>
            <person name="diCenzo G.C."/>
            <person name="Bunk B."/>
            <person name="Sproeer C."/>
            <person name="Fruehling A."/>
            <person name="Neumann-Schaal M."/>
            <person name="Overmann J."/>
            <person name="Smalla K."/>
        </authorList>
    </citation>
    <scope>NUCLEOTIDE SEQUENCE</scope>
    <source>
        <strain evidence="3">Rho-6.2</strain>
        <plasmid evidence="3">unnamed2</plasmid>
    </source>
</reference>
<geneLocation type="plasmid" evidence="3 4">
    <name>unnamed2</name>
</geneLocation>
<reference evidence="3" key="1">
    <citation type="journal article" date="2019" name="Phytopathology">
        <title>A Novel Group of Rhizobium tumorigenes-Like Agrobacteria Associated with Crown Gall Disease of Rhododendron and Blueberry.</title>
        <authorList>
            <person name="Kuzmanovic N."/>
            <person name="Behrens P."/>
            <person name="Idczak E."/>
            <person name="Wagner S."/>
            <person name="Gotz M."/>
            <person name="Sproer C."/>
            <person name="Bunk B."/>
            <person name="Overmann J."/>
            <person name="Smalla K."/>
        </authorList>
    </citation>
    <scope>NUCLEOTIDE SEQUENCE</scope>
    <source>
        <strain evidence="3">Rho-6.2</strain>
    </source>
</reference>
<dbReference type="Pfam" id="PF03413">
    <property type="entry name" value="PepSY"/>
    <property type="match status" value="1"/>
</dbReference>
<feature type="transmembrane region" description="Helical" evidence="1">
    <location>
        <begin position="414"/>
        <end position="441"/>
    </location>
</feature>
<keyword evidence="1" id="KW-0472">Membrane</keyword>
<feature type="transmembrane region" description="Helical" evidence="1">
    <location>
        <begin position="155"/>
        <end position="175"/>
    </location>
</feature>
<dbReference type="PANTHER" id="PTHR34219">
    <property type="entry name" value="IRON-REGULATED INNER MEMBRANE PROTEIN-RELATED"/>
    <property type="match status" value="1"/>
</dbReference>